<dbReference type="InParanoid" id="A0A6N7EVP4"/>
<comment type="caution">
    <text evidence="2">The sequence shown here is derived from an EMBL/GenBank/DDBJ whole genome shotgun (WGS) entry which is preliminary data.</text>
</comment>
<gene>
    <name evidence="2" type="primary">gspH</name>
    <name evidence="2" type="ORF">GCU85_02795</name>
</gene>
<dbReference type="PROSITE" id="PS00409">
    <property type="entry name" value="PROKAR_NTER_METHYL"/>
    <property type="match status" value="1"/>
</dbReference>
<keyword evidence="3" id="KW-1185">Reference proteome</keyword>
<dbReference type="Pfam" id="PF07963">
    <property type="entry name" value="N_methyl"/>
    <property type="match status" value="1"/>
</dbReference>
<proteinExistence type="predicted"/>
<evidence type="ECO:0000313" key="3">
    <source>
        <dbReference type="Proteomes" id="UP000471298"/>
    </source>
</evidence>
<sequence length="179" mass="19756">MSAISATMDVRTGDFCRARGFSLLETLVVLAIIAVLSGIALTQLRFDRGERQLNATAAALVSAYRSLQEEALFSGNVLRMQVTQDGWYAEKRDNLTWQPFALNRRSIDWERQGLDMRLQPATPVYFWPTGQSSAFQLTLSENGFTRQISGDALGRLTADDQPAQLTQSAQPAAQLAIGE</sequence>
<accession>A0A6N7EVP4</accession>
<dbReference type="AlphaFoldDB" id="A0A6N7EVP4"/>
<evidence type="ECO:0000256" key="1">
    <source>
        <dbReference type="SAM" id="Phobius"/>
    </source>
</evidence>
<reference evidence="2 3" key="1">
    <citation type="submission" date="2019-10" db="EMBL/GenBank/DDBJ databases">
        <title>Cardiobacteriales fam. a chemoheterotrophic member of the order Cardiobacteriales, and proposal of Cardiobacteriales fam. nov.</title>
        <authorList>
            <person name="Wang C."/>
        </authorList>
    </citation>
    <scope>NUCLEOTIDE SEQUENCE [LARGE SCALE GENOMIC DNA]</scope>
    <source>
        <strain evidence="2 3">ML27</strain>
    </source>
</reference>
<protein>
    <submittedName>
        <fullName evidence="2">Type II secretion system protein GspH</fullName>
    </submittedName>
</protein>
<dbReference type="InterPro" id="IPR045584">
    <property type="entry name" value="Pilin-like"/>
</dbReference>
<dbReference type="RefSeq" id="WP_152809126.1">
    <property type="nucleotide sequence ID" value="NZ_WHNW01000002.1"/>
</dbReference>
<keyword evidence="1" id="KW-0472">Membrane</keyword>
<evidence type="ECO:0000313" key="2">
    <source>
        <dbReference type="EMBL" id="MPV85665.1"/>
    </source>
</evidence>
<name>A0A6N7EVP4_9GAMM</name>
<dbReference type="Gene3D" id="3.55.40.10">
    <property type="entry name" value="minor pseudopilin epsh domain"/>
    <property type="match status" value="1"/>
</dbReference>
<organism evidence="2 3">
    <name type="scientific">Ostreibacterium oceani</name>
    <dbReference type="NCBI Taxonomy" id="2654998"/>
    <lineage>
        <taxon>Bacteria</taxon>
        <taxon>Pseudomonadati</taxon>
        <taxon>Pseudomonadota</taxon>
        <taxon>Gammaproteobacteria</taxon>
        <taxon>Cardiobacteriales</taxon>
        <taxon>Ostreibacteriaceae</taxon>
        <taxon>Ostreibacterium</taxon>
    </lineage>
</organism>
<feature type="transmembrane region" description="Helical" evidence="1">
    <location>
        <begin position="20"/>
        <end position="41"/>
    </location>
</feature>
<dbReference type="SUPFAM" id="SSF54523">
    <property type="entry name" value="Pili subunits"/>
    <property type="match status" value="1"/>
</dbReference>
<dbReference type="InterPro" id="IPR012902">
    <property type="entry name" value="N_methyl_site"/>
</dbReference>
<dbReference type="FunCoup" id="A0A6N7EVP4">
    <property type="interactions" value="51"/>
</dbReference>
<dbReference type="NCBIfam" id="TIGR02532">
    <property type="entry name" value="IV_pilin_GFxxxE"/>
    <property type="match status" value="1"/>
</dbReference>
<dbReference type="Proteomes" id="UP000471298">
    <property type="component" value="Unassembled WGS sequence"/>
</dbReference>
<keyword evidence="1" id="KW-0812">Transmembrane</keyword>
<keyword evidence="1" id="KW-1133">Transmembrane helix</keyword>
<dbReference type="EMBL" id="WHNW01000002">
    <property type="protein sequence ID" value="MPV85665.1"/>
    <property type="molecule type" value="Genomic_DNA"/>
</dbReference>